<dbReference type="Proteomes" id="UP000198426">
    <property type="component" value="Unassembled WGS sequence"/>
</dbReference>
<keyword evidence="1" id="KW-0732">Signal</keyword>
<reference evidence="2 3" key="1">
    <citation type="submission" date="2017-06" db="EMBL/GenBank/DDBJ databases">
        <authorList>
            <person name="Kim H.J."/>
            <person name="Triplett B.A."/>
        </authorList>
    </citation>
    <scope>NUCLEOTIDE SEQUENCE [LARGE SCALE GENOMIC DNA]</scope>
    <source>
        <strain evidence="2 3">DSM 29339</strain>
    </source>
</reference>
<evidence type="ECO:0000313" key="3">
    <source>
        <dbReference type="Proteomes" id="UP000198426"/>
    </source>
</evidence>
<protein>
    <submittedName>
        <fullName evidence="2">Uncharacterized protein</fullName>
    </submittedName>
</protein>
<dbReference type="AlphaFoldDB" id="A0A239I1F0"/>
<proteinExistence type="predicted"/>
<evidence type="ECO:0000256" key="1">
    <source>
        <dbReference type="SAM" id="SignalP"/>
    </source>
</evidence>
<accession>A0A239I1F0</accession>
<feature type="chain" id="PRO_5012692469" evidence="1">
    <location>
        <begin position="22"/>
        <end position="79"/>
    </location>
</feature>
<organism evidence="2 3">
    <name type="scientific">Tropicimonas sediminicola</name>
    <dbReference type="NCBI Taxonomy" id="1031541"/>
    <lineage>
        <taxon>Bacteria</taxon>
        <taxon>Pseudomonadati</taxon>
        <taxon>Pseudomonadota</taxon>
        <taxon>Alphaproteobacteria</taxon>
        <taxon>Rhodobacterales</taxon>
        <taxon>Roseobacteraceae</taxon>
        <taxon>Tropicimonas</taxon>
    </lineage>
</organism>
<dbReference type="RefSeq" id="WP_089233237.1">
    <property type="nucleotide sequence ID" value="NZ_FZOY01000004.1"/>
</dbReference>
<dbReference type="EMBL" id="FZOY01000004">
    <property type="protein sequence ID" value="SNS87311.1"/>
    <property type="molecule type" value="Genomic_DNA"/>
</dbReference>
<evidence type="ECO:0000313" key="2">
    <source>
        <dbReference type="EMBL" id="SNS87311.1"/>
    </source>
</evidence>
<gene>
    <name evidence="2" type="ORF">SAMN05421757_104144</name>
</gene>
<keyword evidence="3" id="KW-1185">Reference proteome</keyword>
<name>A0A239I1F0_9RHOB</name>
<sequence length="79" mass="8192">MFTRLISAAAISGLLAMSAFAQGGLHAQAQGELESAGVNVEIPADATEEQLGQIIALSGQHEGNPSQLEMEVKKVLGME</sequence>
<feature type="signal peptide" evidence="1">
    <location>
        <begin position="1"/>
        <end position="21"/>
    </location>
</feature>